<sequence length="178" mass="20196">AKGHGEITAVIHGSPIGKPYPSSVAELDWRHEEHVRALNPPFDYIIGTDVLGYEIRSMNVHEQILEMWKRNFEVKLVPKNKMHSKYQHSSIQLYIMGLKSPAERIQSMNQEIDQRTDNVKTVDDNLEETENGSCSNSVNDDDFGKDGEPLIEVPTGKLSDWEARRVGSLAARLLRDVK</sequence>
<feature type="non-terminal residue" evidence="2">
    <location>
        <position position="1"/>
    </location>
</feature>
<dbReference type="AlphaFoldDB" id="A0A9Q0FXB9"/>
<feature type="non-terminal residue" evidence="2">
    <location>
        <position position="178"/>
    </location>
</feature>
<gene>
    <name evidence="2" type="ORF">Tsubulata_041230</name>
</gene>
<dbReference type="Proteomes" id="UP001141552">
    <property type="component" value="Unassembled WGS sequence"/>
</dbReference>
<evidence type="ECO:0000256" key="1">
    <source>
        <dbReference type="SAM" id="MobiDB-lite"/>
    </source>
</evidence>
<comment type="caution">
    <text evidence="2">The sequence shown here is derived from an EMBL/GenBank/DDBJ whole genome shotgun (WGS) entry which is preliminary data.</text>
</comment>
<dbReference type="Gene3D" id="3.40.50.150">
    <property type="entry name" value="Vaccinia Virus protein VP39"/>
    <property type="match status" value="1"/>
</dbReference>
<name>A0A9Q0FXB9_9ROSI</name>
<proteinExistence type="predicted"/>
<keyword evidence="3" id="KW-1185">Reference proteome</keyword>
<dbReference type="EMBL" id="JAKUCV010003549">
    <property type="protein sequence ID" value="KAJ4838449.1"/>
    <property type="molecule type" value="Genomic_DNA"/>
</dbReference>
<feature type="region of interest" description="Disordered" evidence="1">
    <location>
        <begin position="127"/>
        <end position="149"/>
    </location>
</feature>
<dbReference type="OrthoDB" id="413520at2759"/>
<evidence type="ECO:0000313" key="2">
    <source>
        <dbReference type="EMBL" id="KAJ4838449.1"/>
    </source>
</evidence>
<dbReference type="InterPro" id="IPR029063">
    <property type="entry name" value="SAM-dependent_MTases_sf"/>
</dbReference>
<accession>A0A9Q0FXB9</accession>
<organism evidence="2 3">
    <name type="scientific">Turnera subulata</name>
    <dbReference type="NCBI Taxonomy" id="218843"/>
    <lineage>
        <taxon>Eukaryota</taxon>
        <taxon>Viridiplantae</taxon>
        <taxon>Streptophyta</taxon>
        <taxon>Embryophyta</taxon>
        <taxon>Tracheophyta</taxon>
        <taxon>Spermatophyta</taxon>
        <taxon>Magnoliopsida</taxon>
        <taxon>eudicotyledons</taxon>
        <taxon>Gunneridae</taxon>
        <taxon>Pentapetalae</taxon>
        <taxon>rosids</taxon>
        <taxon>fabids</taxon>
        <taxon>Malpighiales</taxon>
        <taxon>Passifloraceae</taxon>
        <taxon>Turnera</taxon>
    </lineage>
</organism>
<reference evidence="2" key="2">
    <citation type="journal article" date="2023" name="Plants (Basel)">
        <title>Annotation of the Turnera subulata (Passifloraceae) Draft Genome Reveals the S-Locus Evolved after the Divergence of Turneroideae from Passifloroideae in a Stepwise Manner.</title>
        <authorList>
            <person name="Henning P.M."/>
            <person name="Roalson E.H."/>
            <person name="Mir W."/>
            <person name="McCubbin A.G."/>
            <person name="Shore J.S."/>
        </authorList>
    </citation>
    <scope>NUCLEOTIDE SEQUENCE</scope>
    <source>
        <strain evidence="2">F60SS</strain>
    </source>
</reference>
<evidence type="ECO:0000313" key="3">
    <source>
        <dbReference type="Proteomes" id="UP001141552"/>
    </source>
</evidence>
<reference evidence="2" key="1">
    <citation type="submission" date="2022-02" db="EMBL/GenBank/DDBJ databases">
        <authorList>
            <person name="Henning P.M."/>
            <person name="McCubbin A.G."/>
            <person name="Shore J.S."/>
        </authorList>
    </citation>
    <scope>NUCLEOTIDE SEQUENCE</scope>
    <source>
        <strain evidence="2">F60SS</strain>
        <tissue evidence="2">Leaves</tissue>
    </source>
</reference>
<protein>
    <submittedName>
        <fullName evidence="2">Uncharacterized protein</fullName>
    </submittedName>
</protein>